<dbReference type="GeneID" id="17269401"/>
<keyword evidence="1" id="KW-0812">Transmembrane</keyword>
<feature type="transmembrane region" description="Helical" evidence="1">
    <location>
        <begin position="84"/>
        <end position="102"/>
    </location>
</feature>
<proteinExistence type="predicted"/>
<feature type="transmembrane region" description="Helical" evidence="1">
    <location>
        <begin position="178"/>
        <end position="204"/>
    </location>
</feature>
<keyword evidence="1" id="KW-1133">Transmembrane helix</keyword>
<dbReference type="EnsemblProtists" id="EOD19438">
    <property type="protein sequence ID" value="EOD19438"/>
    <property type="gene ID" value="EMIHUDRAFT_208966"/>
</dbReference>
<keyword evidence="1" id="KW-0472">Membrane</keyword>
<dbReference type="KEGG" id="ehx:EMIHUDRAFT_208966"/>
<accession>A0A0D3JK06</accession>
<sequence>MAAAIDAAFRKAVVDGVPRRSEAVEAAAARLSATRATASRRSEGLSMASDRDSDVSLGAFSVALSAVAYRGVSRILTQAWASPMLACTLAACGMVLTPFLFISLVMTGLGLLCCAPVALLALCGTLLPSALRQLTSGAVGLTQSGVVAHALSSAKAFAVERPVQSVALVGGVMTASPLVLLLLAVGAFWYIVLFPLTVPLTLYLGYTRLLPPLREVLTDPATGRLEWQWPKHCAYRPYAEVPSGDSEDESDDAYMHLDGLRPVRAAPRIRKEDQ</sequence>
<protein>
    <submittedName>
        <fullName evidence="2">Uncharacterized protein</fullName>
    </submittedName>
</protein>
<dbReference type="Proteomes" id="UP000013827">
    <property type="component" value="Unassembled WGS sequence"/>
</dbReference>
<dbReference type="RefSeq" id="XP_005776270.1">
    <property type="nucleotide sequence ID" value="XM_005776213.1"/>
</dbReference>
<evidence type="ECO:0000313" key="2">
    <source>
        <dbReference type="EnsemblProtists" id="EOD23841"/>
    </source>
</evidence>
<feature type="transmembrane region" description="Helical" evidence="1">
    <location>
        <begin position="108"/>
        <end position="127"/>
    </location>
</feature>
<keyword evidence="3" id="KW-1185">Reference proteome</keyword>
<organism evidence="2 3">
    <name type="scientific">Emiliania huxleyi (strain CCMP1516)</name>
    <dbReference type="NCBI Taxonomy" id="280463"/>
    <lineage>
        <taxon>Eukaryota</taxon>
        <taxon>Haptista</taxon>
        <taxon>Haptophyta</taxon>
        <taxon>Prymnesiophyceae</taxon>
        <taxon>Isochrysidales</taxon>
        <taxon>Noelaerhabdaceae</taxon>
        <taxon>Emiliania</taxon>
    </lineage>
</organism>
<dbReference type="KEGG" id="ehx:EMIHUDRAFT_238984"/>
<evidence type="ECO:0000313" key="3">
    <source>
        <dbReference type="Proteomes" id="UP000013827"/>
    </source>
</evidence>
<reference evidence="3" key="1">
    <citation type="journal article" date="2013" name="Nature">
        <title>Pan genome of the phytoplankton Emiliania underpins its global distribution.</title>
        <authorList>
            <person name="Read B.A."/>
            <person name="Kegel J."/>
            <person name="Klute M.J."/>
            <person name="Kuo A."/>
            <person name="Lefebvre S.C."/>
            <person name="Maumus F."/>
            <person name="Mayer C."/>
            <person name="Miller J."/>
            <person name="Monier A."/>
            <person name="Salamov A."/>
            <person name="Young J."/>
            <person name="Aguilar M."/>
            <person name="Claverie J.M."/>
            <person name="Frickenhaus S."/>
            <person name="Gonzalez K."/>
            <person name="Herman E.K."/>
            <person name="Lin Y.C."/>
            <person name="Napier J."/>
            <person name="Ogata H."/>
            <person name="Sarno A.F."/>
            <person name="Shmutz J."/>
            <person name="Schroeder D."/>
            <person name="de Vargas C."/>
            <person name="Verret F."/>
            <person name="von Dassow P."/>
            <person name="Valentin K."/>
            <person name="Van de Peer Y."/>
            <person name="Wheeler G."/>
            <person name="Dacks J.B."/>
            <person name="Delwiche C.F."/>
            <person name="Dyhrman S.T."/>
            <person name="Glockner G."/>
            <person name="John U."/>
            <person name="Richards T."/>
            <person name="Worden A.Z."/>
            <person name="Zhang X."/>
            <person name="Grigoriev I.V."/>
            <person name="Allen A.E."/>
            <person name="Bidle K."/>
            <person name="Borodovsky M."/>
            <person name="Bowler C."/>
            <person name="Brownlee C."/>
            <person name="Cock J.M."/>
            <person name="Elias M."/>
            <person name="Gladyshev V.N."/>
            <person name="Groth M."/>
            <person name="Guda C."/>
            <person name="Hadaegh A."/>
            <person name="Iglesias-Rodriguez M.D."/>
            <person name="Jenkins J."/>
            <person name="Jones B.M."/>
            <person name="Lawson T."/>
            <person name="Leese F."/>
            <person name="Lindquist E."/>
            <person name="Lobanov A."/>
            <person name="Lomsadze A."/>
            <person name="Malik S.B."/>
            <person name="Marsh M.E."/>
            <person name="Mackinder L."/>
            <person name="Mock T."/>
            <person name="Mueller-Roeber B."/>
            <person name="Pagarete A."/>
            <person name="Parker M."/>
            <person name="Probert I."/>
            <person name="Quesneville H."/>
            <person name="Raines C."/>
            <person name="Rensing S.A."/>
            <person name="Riano-Pachon D.M."/>
            <person name="Richier S."/>
            <person name="Rokitta S."/>
            <person name="Shiraiwa Y."/>
            <person name="Soanes D.M."/>
            <person name="van der Giezen M."/>
            <person name="Wahlund T.M."/>
            <person name="Williams B."/>
            <person name="Wilson W."/>
            <person name="Wolfe G."/>
            <person name="Wurch L.L."/>
        </authorList>
    </citation>
    <scope>NUCLEOTIDE SEQUENCE</scope>
</reference>
<name>A0A0D3JK06_EMIH1</name>
<evidence type="ECO:0000256" key="1">
    <source>
        <dbReference type="SAM" id="Phobius"/>
    </source>
</evidence>
<dbReference type="RefSeq" id="XP_005771867.1">
    <property type="nucleotide sequence ID" value="XM_005771810.1"/>
</dbReference>
<dbReference type="AlphaFoldDB" id="A0A0D3JK06"/>
<reference evidence="2" key="2">
    <citation type="submission" date="2024-10" db="UniProtKB">
        <authorList>
            <consortium name="EnsemblProtists"/>
        </authorList>
    </citation>
    <scope>IDENTIFICATION</scope>
</reference>
<dbReference type="GeneID" id="17265140"/>
<dbReference type="PaxDb" id="2903-EOD19438"/>
<dbReference type="EnsemblProtists" id="EOD23841">
    <property type="protein sequence ID" value="EOD23841"/>
    <property type="gene ID" value="EMIHUDRAFT_238984"/>
</dbReference>
<dbReference type="HOGENOM" id="CLU_1017174_0_0_1"/>